<proteinExistence type="inferred from homology"/>
<dbReference type="RefSeq" id="WP_175112216.1">
    <property type="nucleotide sequence ID" value="NZ_CADIKF010000027.1"/>
</dbReference>
<evidence type="ECO:0000313" key="6">
    <source>
        <dbReference type="EMBL" id="CAB3761047.1"/>
    </source>
</evidence>
<keyword evidence="3" id="KW-0281">Fimbrium</keyword>
<evidence type="ECO:0000256" key="2">
    <source>
        <dbReference type="ARBA" id="ARBA00006671"/>
    </source>
</evidence>
<dbReference type="InterPro" id="IPR008966">
    <property type="entry name" value="Adhesion_dom_sf"/>
</dbReference>
<keyword evidence="7" id="KW-1185">Reference proteome</keyword>
<organism evidence="6 7">
    <name type="scientific">Paraburkholderia solisilvae</name>
    <dbReference type="NCBI Taxonomy" id="624376"/>
    <lineage>
        <taxon>Bacteria</taxon>
        <taxon>Pseudomonadati</taxon>
        <taxon>Pseudomonadota</taxon>
        <taxon>Betaproteobacteria</taxon>
        <taxon>Burkholderiales</taxon>
        <taxon>Burkholderiaceae</taxon>
        <taxon>Paraburkholderia</taxon>
    </lineage>
</organism>
<evidence type="ECO:0000256" key="4">
    <source>
        <dbReference type="SAM" id="SignalP"/>
    </source>
</evidence>
<dbReference type="PANTHER" id="PTHR33420">
    <property type="entry name" value="FIMBRIAL SUBUNIT ELFA-RELATED"/>
    <property type="match status" value="1"/>
</dbReference>
<dbReference type="PANTHER" id="PTHR33420:SF14">
    <property type="entry name" value="TYPE 1 FIMBRIN D-MANNOSE SPECIFIC ADHESIN"/>
    <property type="match status" value="1"/>
</dbReference>
<evidence type="ECO:0000256" key="3">
    <source>
        <dbReference type="ARBA" id="ARBA00023263"/>
    </source>
</evidence>
<dbReference type="InterPro" id="IPR000259">
    <property type="entry name" value="Adhesion_dom_fimbrial"/>
</dbReference>
<dbReference type="Gene3D" id="2.60.40.3310">
    <property type="match status" value="1"/>
</dbReference>
<dbReference type="SUPFAM" id="SSF49401">
    <property type="entry name" value="Bacterial adhesins"/>
    <property type="match status" value="1"/>
</dbReference>
<name>A0A6J5E510_9BURK</name>
<feature type="signal peptide" evidence="4">
    <location>
        <begin position="1"/>
        <end position="26"/>
    </location>
</feature>
<evidence type="ECO:0000259" key="5">
    <source>
        <dbReference type="Pfam" id="PF00419"/>
    </source>
</evidence>
<dbReference type="Pfam" id="PF00419">
    <property type="entry name" value="Fimbrial"/>
    <property type="match status" value="1"/>
</dbReference>
<dbReference type="Gene3D" id="2.60.40.1090">
    <property type="entry name" value="Fimbrial-type adhesion domain"/>
    <property type="match status" value="1"/>
</dbReference>
<dbReference type="EMBL" id="CADIKF010000027">
    <property type="protein sequence ID" value="CAB3761047.1"/>
    <property type="molecule type" value="Genomic_DNA"/>
</dbReference>
<reference evidence="6 7" key="1">
    <citation type="submission" date="2020-04" db="EMBL/GenBank/DDBJ databases">
        <authorList>
            <person name="De Canck E."/>
        </authorList>
    </citation>
    <scope>NUCLEOTIDE SEQUENCE [LARGE SCALE GENOMIC DNA]</scope>
    <source>
        <strain evidence="6 7">LMG 29739</strain>
    </source>
</reference>
<protein>
    <recommendedName>
        <fullName evidence="5">Fimbrial-type adhesion domain-containing protein</fullName>
    </recommendedName>
</protein>
<comment type="similarity">
    <text evidence="2">Belongs to the fimbrial protein family.</text>
</comment>
<dbReference type="GO" id="GO:0043709">
    <property type="term" value="P:cell adhesion involved in single-species biofilm formation"/>
    <property type="evidence" value="ECO:0007669"/>
    <property type="project" value="TreeGrafter"/>
</dbReference>
<feature type="chain" id="PRO_5026941581" description="Fimbrial-type adhesion domain-containing protein" evidence="4">
    <location>
        <begin position="27"/>
        <end position="337"/>
    </location>
</feature>
<keyword evidence="4" id="KW-0732">Signal</keyword>
<dbReference type="InterPro" id="IPR036937">
    <property type="entry name" value="Adhesion_dom_fimbrial_sf"/>
</dbReference>
<evidence type="ECO:0000256" key="1">
    <source>
        <dbReference type="ARBA" id="ARBA00004561"/>
    </source>
</evidence>
<accession>A0A6J5E510</accession>
<comment type="subcellular location">
    <subcellularLocation>
        <location evidence="1">Fimbrium</location>
    </subcellularLocation>
</comment>
<feature type="domain" description="Fimbrial-type adhesion" evidence="5">
    <location>
        <begin position="186"/>
        <end position="336"/>
    </location>
</feature>
<dbReference type="Proteomes" id="UP000494329">
    <property type="component" value="Unassembled WGS sequence"/>
</dbReference>
<gene>
    <name evidence="6" type="ORF">LMG29739_03527</name>
</gene>
<dbReference type="AlphaFoldDB" id="A0A6J5E510"/>
<evidence type="ECO:0000313" key="7">
    <source>
        <dbReference type="Proteomes" id="UP000494329"/>
    </source>
</evidence>
<dbReference type="InterPro" id="IPR050263">
    <property type="entry name" value="Bact_Fimbrial_Adh_Pro"/>
</dbReference>
<sequence>MKNFFSCLFKVFLIVTLAGGPCVCVARYNNCTAPLPLTVNIPSVSIPAKLAVGQAVPGARAVFSIPITCTENPNGDWFVSVTASSYTLVPGFSDVYTTAGMGGGIGFRLRNAAGTALTAISNTKSNDTFDFGRGQTGTNILAGSFELVKTAEGASGSFSFSALVHVQDQQYANGSDAPSRLNFAYTLTPTKVPSCSVSNTNVDVTLPAVTASAFKGVGTTAGATSFSIGLECEDNAKPAITLTDSNMPANQSTALTTVPTSTAKGVGVQILYNAQPLPLGPAPYSYTDSNTPVTNRISLGPRSGTTALALQGRYVQTDATLVPGTIRAVATFILSYN</sequence>
<dbReference type="GO" id="GO:0009289">
    <property type="term" value="C:pilus"/>
    <property type="evidence" value="ECO:0007669"/>
    <property type="project" value="UniProtKB-SubCell"/>
</dbReference>